<evidence type="ECO:0000259" key="13">
    <source>
        <dbReference type="PROSITE" id="PS50021"/>
    </source>
</evidence>
<dbReference type="SMART" id="SM00033">
    <property type="entry name" value="CH"/>
    <property type="match status" value="2"/>
</dbReference>
<dbReference type="Proteomes" id="UP000549394">
    <property type="component" value="Unassembled WGS sequence"/>
</dbReference>
<keyword evidence="15" id="KW-1185">Reference proteome</keyword>
<keyword evidence="5" id="KW-0132">Cell division</keyword>
<keyword evidence="11" id="KW-0131">Cell cycle</keyword>
<dbReference type="Gene3D" id="2.60.40.10">
    <property type="entry name" value="Immunoglobulins"/>
    <property type="match status" value="1"/>
</dbReference>
<dbReference type="GO" id="GO:0051295">
    <property type="term" value="P:establishment of meiotic spindle localization"/>
    <property type="evidence" value="ECO:0007669"/>
    <property type="project" value="TreeGrafter"/>
</dbReference>
<evidence type="ECO:0000256" key="12">
    <source>
        <dbReference type="SAM" id="MobiDB-lite"/>
    </source>
</evidence>
<keyword evidence="8" id="KW-0112">Calmodulin-binding</keyword>
<evidence type="ECO:0000256" key="10">
    <source>
        <dbReference type="ARBA" id="ARBA00023242"/>
    </source>
</evidence>
<dbReference type="InterPro" id="IPR001715">
    <property type="entry name" value="CH_dom"/>
</dbReference>
<evidence type="ECO:0000256" key="8">
    <source>
        <dbReference type="ARBA" id="ARBA00022860"/>
    </source>
</evidence>
<dbReference type="InterPro" id="IPR027417">
    <property type="entry name" value="P-loop_NTPase"/>
</dbReference>
<evidence type="ECO:0000256" key="3">
    <source>
        <dbReference type="ARBA" id="ARBA00022490"/>
    </source>
</evidence>
<dbReference type="GO" id="GO:0000278">
    <property type="term" value="P:mitotic cell cycle"/>
    <property type="evidence" value="ECO:0007669"/>
    <property type="project" value="TreeGrafter"/>
</dbReference>
<keyword evidence="9" id="KW-0175">Coiled coil</keyword>
<dbReference type="GO" id="GO:0005516">
    <property type="term" value="F:calmodulin binding"/>
    <property type="evidence" value="ECO:0007669"/>
    <property type="project" value="UniProtKB-KW"/>
</dbReference>
<evidence type="ECO:0000256" key="11">
    <source>
        <dbReference type="ARBA" id="ARBA00023306"/>
    </source>
</evidence>
<evidence type="ECO:0000256" key="9">
    <source>
        <dbReference type="ARBA" id="ARBA00023054"/>
    </source>
</evidence>
<evidence type="ECO:0000256" key="6">
    <source>
        <dbReference type="ARBA" id="ARBA00022737"/>
    </source>
</evidence>
<dbReference type="PANTHER" id="PTHR22706:SF1">
    <property type="entry name" value="ASSEMBLY FACTOR FOR SPINDLE MICROTUBULES"/>
    <property type="match status" value="1"/>
</dbReference>
<dbReference type="InterPro" id="IPR000048">
    <property type="entry name" value="IQ_motif_EF-hand-BS"/>
</dbReference>
<evidence type="ECO:0000256" key="1">
    <source>
        <dbReference type="ARBA" id="ARBA00004123"/>
    </source>
</evidence>
<feature type="compositionally biased region" description="Polar residues" evidence="12">
    <location>
        <begin position="182"/>
        <end position="198"/>
    </location>
</feature>
<dbReference type="InterPro" id="IPR013783">
    <property type="entry name" value="Ig-like_fold"/>
</dbReference>
<protein>
    <submittedName>
        <fullName evidence="14">DgyrCDS10292</fullName>
    </submittedName>
</protein>
<gene>
    <name evidence="14" type="ORF">DGYR_LOCUS9725</name>
</gene>
<keyword evidence="3" id="KW-0963">Cytoplasm</keyword>
<evidence type="ECO:0000313" key="15">
    <source>
        <dbReference type="Proteomes" id="UP000549394"/>
    </source>
</evidence>
<keyword evidence="7" id="KW-0498">Mitosis</keyword>
<organism evidence="14 15">
    <name type="scientific">Dimorphilus gyrociliatus</name>
    <dbReference type="NCBI Taxonomy" id="2664684"/>
    <lineage>
        <taxon>Eukaryota</taxon>
        <taxon>Metazoa</taxon>
        <taxon>Spiralia</taxon>
        <taxon>Lophotrochozoa</taxon>
        <taxon>Annelida</taxon>
        <taxon>Polychaeta</taxon>
        <taxon>Polychaeta incertae sedis</taxon>
        <taxon>Dinophilidae</taxon>
        <taxon>Dimorphilus</taxon>
    </lineage>
</organism>
<dbReference type="GO" id="GO:0007051">
    <property type="term" value="P:spindle organization"/>
    <property type="evidence" value="ECO:0007669"/>
    <property type="project" value="TreeGrafter"/>
</dbReference>
<dbReference type="SUPFAM" id="SSF52540">
    <property type="entry name" value="P-loop containing nucleoside triphosphate hydrolases"/>
    <property type="match status" value="7"/>
</dbReference>
<dbReference type="OrthoDB" id="2148418at2759"/>
<dbReference type="PROSITE" id="PS50096">
    <property type="entry name" value="IQ"/>
    <property type="match status" value="27"/>
</dbReference>
<reference evidence="14 15" key="1">
    <citation type="submission" date="2020-08" db="EMBL/GenBank/DDBJ databases">
        <authorList>
            <person name="Hejnol A."/>
        </authorList>
    </citation>
    <scope>NUCLEOTIDE SEQUENCE [LARGE SCALE GENOMIC DNA]</scope>
</reference>
<dbReference type="SUPFAM" id="SSF47576">
    <property type="entry name" value="Calponin-homology domain, CH-domain"/>
    <property type="match status" value="1"/>
</dbReference>
<dbReference type="Gene3D" id="1.20.5.190">
    <property type="match status" value="19"/>
</dbReference>
<keyword evidence="10" id="KW-0539">Nucleus</keyword>
<dbReference type="GO" id="GO:0000922">
    <property type="term" value="C:spindle pole"/>
    <property type="evidence" value="ECO:0007669"/>
    <property type="project" value="TreeGrafter"/>
</dbReference>
<dbReference type="Gene3D" id="1.10.418.10">
    <property type="entry name" value="Calponin-like domain"/>
    <property type="match status" value="2"/>
</dbReference>
<evidence type="ECO:0000256" key="4">
    <source>
        <dbReference type="ARBA" id="ARBA00022553"/>
    </source>
</evidence>
<dbReference type="EMBL" id="CAJFCJ010000015">
    <property type="protein sequence ID" value="CAD5121822.1"/>
    <property type="molecule type" value="Genomic_DNA"/>
</dbReference>
<dbReference type="GO" id="GO:0005634">
    <property type="term" value="C:nucleus"/>
    <property type="evidence" value="ECO:0007669"/>
    <property type="project" value="UniProtKB-SubCell"/>
</dbReference>
<feature type="domain" description="Calponin-homology (CH)" evidence="13">
    <location>
        <begin position="810"/>
        <end position="943"/>
    </location>
</feature>
<dbReference type="Pfam" id="PF00307">
    <property type="entry name" value="CH"/>
    <property type="match status" value="2"/>
</dbReference>
<dbReference type="GO" id="GO:0005737">
    <property type="term" value="C:cytoplasm"/>
    <property type="evidence" value="ECO:0007669"/>
    <property type="project" value="UniProtKB-SubCell"/>
</dbReference>
<name>A0A7I8W2C4_9ANNE</name>
<proteinExistence type="predicted"/>
<evidence type="ECO:0000313" key="14">
    <source>
        <dbReference type="EMBL" id="CAD5121822.1"/>
    </source>
</evidence>
<sequence>MTENIPPKMNEHNFSHCFEMNYTSPKQKPPNKDRKEEIETLTLGSFCRAPIVDFGLVKKDKTQSRRLRLRNIEEFEQIVSIEKFPYKANFTINQKEVTVGPLDTQLISMSWTPSAGGNVREKVIFKLNSTIRLESILLGKCESPVKPKQKKKLWKLPKPPSTPYTKSAVKERFLQTKEECRSSSLSPKRTTKPPQTASAKREVFREIQRNKLDDTGEIGFKEINTKIFDFANQVQSTPRDTYFVPKGTNIKQELQLKLSEDESKQKLSPKKRSSDLFDDSLKEDEAKEFSEEFHDSLNDEDSSTKQLVIGRETVVKGRPDMDNIPIIDHDSESVARRRIFPDLTASLEKNSVTRLKRRARRRSKTVTKEKPTLDLSIMQDSFDSSMYGNDGCMLDNSLLQKTPIKKITEIEKPKSKDGIEILSGNVNSTRFTEPKQLDKPLKIESLNKTDKVIKPLKKNLMAPPRVLPKMLEEKTKKSNTSPKKVNLSRSKTITLEKSIAVKRRSIEVTPLDSSKKLKRKEIQTSPITKRGRINDSKVNSTLCSRIKPVKGIPQAKLVLSKSVMSTPLPKHPLPFVAKNMYYDERWIDKQEAGFKRWLNFVLTPSAEEQVDTKKPLVDRGQLNITTNHEKTVKLAPTKEMLSFKAYSARKQLNKLRRKAISLWQRENVIKILHRLEVEICSERLKIRPDKKIHADLGLKYKLLDVFLSYNPLWLRIALETVYGELILINSNQDIIGLSKFILTRVLNSPDIQKEFAHPNVPHLYKSGYEEAIAQHILKKFLCLVLFLDLAKNERLINHDPILFCIDSEFKTSRDILLYLSKNCLQGEGDVTRHLSHLGYKVTYAQRAIDEYSFGVTSLATDLRDGVRLTRVIELLLTEFTLTNQLRLPALSRLQKIHNIQLCFKALSRHSVDLESDNIEPKHITDGHREKTLSLLWKVILKFQVEIGLSEQQLREEIIFLTRHNYIQRQMAALTNDREKIDLDGNIVTSTGDTKVQLLLKWCQAVCLCYNIEVENFSVSFSDGRVLCYIIRHYHPALLPEDAIHNETTQSMRPDNKSFDEDDIDLILFLPDAETRYSSEYDKLLQNEQKNFKVINQAVSELGGVPMMLKTLDISGTIPDEKVLITYVSCLCVRLLDLRSETRAARIIQAAWRRHHLEGRKKYLHKQHNAAIKIQHIVRRFLKKRFEERKKKSVTVLQRSVRRWLAKRRINEIKREKDRQIVEEHNCIRVYILRKKLSAFKEKKRNEAATVIQRWLLSVKAARAARCYFLTLKSTVIQLQALFRQVSERKRFLKKLEAVTKIQIWWRSILECRKNKQRFQFIKKAVIRIQTQYRCYYYKKRFTQMRKSASTIQLAFRRYVVKKEVKRQINAAICIQKHWKKFSCRKSYLHLKRSVIKIQSLFRCYHQREVYLKEYNATLIIQKRWRAFLQGRKQRINCQLKKAAVITIQRAFRRQLQSNKERNAAALVIQSHFRRFLCMKNFKSTKRAVVFIQRRYRATRQTTACIKEFSQLKFATILIQSHFRGWQCRKKYIALRRIVIFTQSLYRMKRERKEFLKIKQKAIFIQCTFRASKQRRQYIVLKRAVVKLQALLRMRRERLRFVTQRNAAVIVQKNVKRFLKRLKFTKLKAACLVISKFSRMTICRRKFLSQKRACVVIQSAFRRFSCKRRFLTEKKAAIVIQKTFRMHLKKKLYEKMKSSAITIQKRYRAIKLMKLAKHHFISIRSSCVIIQRFWRNYVWKRNRETAALIIQRFVLTNLIAKSFRNEYLELKKCTIIVQSIYRRWHQRREYQNMKRAAVIIQSNYRRYADRCHYVELREATVLIQRRFRSKKCLKEERKRFCQIRNGIIGVQRLFRIYLWKKKLLRECGATLIQRCFRRYIARKNFLRFKSAAILIQSNWRTFAARRRYEAIRNGICKFQFLYRTYICRKKFTQALRSLSQLKLEERQKNAATKVQSAWRMYAAKKSMLIKKQKVVILQSFLKMYIERKRYIAKKNSAIILQRFFRNYMSKRREKNAIKVQSIVRCFLERKKFLAIRKSIITIQTHFRKRLRHRNLQRERAALQIQSAWRMHVRRNNFKRTRDSAILIQRAFRNWHKNVENRRAFVLKEAMSVKIQAFWRGYRYRKMFVNYRLAAKTIQSRFRAYSAGKKQRSLYKSMKKSVILIESIWIRYKEKQYKQNLCHLMKQHSAAKKIQKCYKSWKNRQNYLRVGACIVIQSTWRSVVQRRQFIKLKKATIVIQNLRRRRLAIRRSNELERNALVLQSFSRMYLARRKLINWRQAAVVIQRAWKAHIVYKKYHVQRSAAITIQKYLRMSFAQKQYGATRTAIIRLQAFFRMCQARKEFKEIEEKVVITQCCVRRFLARNRKLAMEDKLNCQSRQKLIIETNQRHLAAFRIQRAYKRYRKCQALERHLPAIICLQTHVRGFLARKRVERVKWAANVIKRHVRVWLLRQERVKRDAAARRIQAVARGYLVRRRNKNDNIETVRERLQIATENAREEMTLGRRTRSALDFLLLCRDLSRILDSLIHLEVSTRLSALCCENLAQENAVPVLYRLIKCCNRSVPHMEIIKYCISILVNLVKHEKTSVYACYNEDMAETLAELICMYRDKGSIFHKTCLLLGLAVRRSQTVTTAIRTQSRLCDRLKAVYTLIRRRQNLDEQRKFQKARCSQFLPPVKTKRQKRPSSSSSCSAFEIQPDWVLSRSSVREIDEPIMAIRFVLNCLGLIDLDEVV</sequence>
<dbReference type="Pfam" id="PF15780">
    <property type="entry name" value="ASH"/>
    <property type="match status" value="1"/>
</dbReference>
<feature type="region of interest" description="Disordered" evidence="12">
    <location>
        <begin position="177"/>
        <end position="201"/>
    </location>
</feature>
<dbReference type="CDD" id="cd21224">
    <property type="entry name" value="CH_ASPM_rpt2"/>
    <property type="match status" value="1"/>
</dbReference>
<dbReference type="CDD" id="cd21223">
    <property type="entry name" value="CH_ASPM_rpt1"/>
    <property type="match status" value="1"/>
</dbReference>
<dbReference type="PROSITE" id="PS50021">
    <property type="entry name" value="CH"/>
    <property type="match status" value="2"/>
</dbReference>
<feature type="region of interest" description="Disordered" evidence="12">
    <location>
        <begin position="260"/>
        <end position="279"/>
    </location>
</feature>
<keyword evidence="6" id="KW-0677">Repeat</keyword>
<feature type="domain" description="Calponin-homology (CH)" evidence="13">
    <location>
        <begin position="992"/>
        <end position="1135"/>
    </location>
</feature>
<dbReference type="InterPro" id="IPR036872">
    <property type="entry name" value="CH_dom_sf"/>
</dbReference>
<accession>A0A7I8W2C4</accession>
<comment type="caution">
    <text evidence="14">The sequence shown here is derived from an EMBL/GenBank/DDBJ whole genome shotgun (WGS) entry which is preliminary data.</text>
</comment>
<evidence type="ECO:0000256" key="2">
    <source>
        <dbReference type="ARBA" id="ARBA00004496"/>
    </source>
</evidence>
<dbReference type="SMART" id="SM00015">
    <property type="entry name" value="IQ"/>
    <property type="match status" value="43"/>
</dbReference>
<keyword evidence="4" id="KW-0597">Phosphoprotein</keyword>
<dbReference type="InterPro" id="IPR031549">
    <property type="entry name" value="ASH"/>
</dbReference>
<dbReference type="Pfam" id="PF00612">
    <property type="entry name" value="IQ"/>
    <property type="match status" value="23"/>
</dbReference>
<dbReference type="GO" id="GO:0051301">
    <property type="term" value="P:cell division"/>
    <property type="evidence" value="ECO:0007669"/>
    <property type="project" value="UniProtKB-KW"/>
</dbReference>
<evidence type="ECO:0000256" key="5">
    <source>
        <dbReference type="ARBA" id="ARBA00022618"/>
    </source>
</evidence>
<dbReference type="InterPro" id="IPR051185">
    <property type="entry name" value="ASPM"/>
</dbReference>
<dbReference type="PANTHER" id="PTHR22706">
    <property type="entry name" value="ASSEMBLY FACTOR FOR SPINDLE MICROTUBULES"/>
    <property type="match status" value="1"/>
</dbReference>
<comment type="subcellular location">
    <subcellularLocation>
        <location evidence="2">Cytoplasm</location>
    </subcellularLocation>
    <subcellularLocation>
        <location evidence="1">Nucleus</location>
    </subcellularLocation>
</comment>
<evidence type="ECO:0000256" key="7">
    <source>
        <dbReference type="ARBA" id="ARBA00022776"/>
    </source>
</evidence>